<dbReference type="Gene3D" id="1.25.10.90">
    <property type="match status" value="1"/>
</dbReference>
<reference evidence="2 3" key="1">
    <citation type="submission" date="2024-03" db="EMBL/GenBank/DDBJ databases">
        <title>Ignisphaera cupida sp. nov., a hyperthermophilic hydrolytic archaeon from a hot spring of Kamchatka, and proposal of Ignisphaeraceae fam. nov.</title>
        <authorList>
            <person name="Podosokorskaya O.A."/>
            <person name="Elcheninov A.G."/>
            <person name="Maltseva A.I."/>
            <person name="Zayulina K.S."/>
            <person name="Novikov A."/>
            <person name="Merkel A.Y."/>
        </authorList>
    </citation>
    <scope>NUCLEOTIDE SEQUENCE [LARGE SCALE GENOMIC DNA]</scope>
    <source>
        <strain evidence="2 3">38H-sp</strain>
    </source>
</reference>
<sequence length="251" mass="29804">MENIINKIRTQLEHSIDKKTQATSQNFFKEKIKFYGVKVSIVNKISKEYFKLIDFKTKSEIFDLCEILWQSGFIEESFIACNWSYYIHKKYEPGDFQIFEKWINDYVNNWASCDTLCNHTIGEFIEMYPEYLVRLKDLAKSDNKWLRRASSVTLIKPARKGKFLNEILEIADILLIDKDDLVQKGYGWMLKAASEANQREIFDYVIKNKSIMPRTALRYAIEKMPKELKSKAMEKKNDITKTRRHNTQYSQ</sequence>
<dbReference type="Proteomes" id="UP001466331">
    <property type="component" value="Unassembled WGS sequence"/>
</dbReference>
<accession>A0ABU9UE41</accession>
<protein>
    <submittedName>
        <fullName evidence="2">DNA alkylation repair protein</fullName>
    </submittedName>
</protein>
<dbReference type="PANTHER" id="PTHR34070:SF1">
    <property type="entry name" value="DNA ALKYLATION REPAIR PROTEIN"/>
    <property type="match status" value="1"/>
</dbReference>
<feature type="region of interest" description="Disordered" evidence="1">
    <location>
        <begin position="231"/>
        <end position="251"/>
    </location>
</feature>
<feature type="compositionally biased region" description="Basic residues" evidence="1">
    <location>
        <begin position="242"/>
        <end position="251"/>
    </location>
</feature>
<dbReference type="PANTHER" id="PTHR34070">
    <property type="entry name" value="ARMADILLO-TYPE FOLD"/>
    <property type="match status" value="1"/>
</dbReference>
<feature type="compositionally biased region" description="Basic and acidic residues" evidence="1">
    <location>
        <begin position="231"/>
        <end position="241"/>
    </location>
</feature>
<dbReference type="EMBL" id="JBCHKQ010000007">
    <property type="protein sequence ID" value="MEM5948938.1"/>
    <property type="molecule type" value="Genomic_DNA"/>
</dbReference>
<dbReference type="InterPro" id="IPR014825">
    <property type="entry name" value="DNA_alkylation"/>
</dbReference>
<evidence type="ECO:0000256" key="1">
    <source>
        <dbReference type="SAM" id="MobiDB-lite"/>
    </source>
</evidence>
<proteinExistence type="predicted"/>
<dbReference type="CDD" id="cd06561">
    <property type="entry name" value="AlkD_like"/>
    <property type="match status" value="1"/>
</dbReference>
<organism evidence="2 3">
    <name type="scientific">Rarispira pelagica</name>
    <dbReference type="NCBI Taxonomy" id="3141764"/>
    <lineage>
        <taxon>Bacteria</taxon>
        <taxon>Pseudomonadati</taxon>
        <taxon>Spirochaetota</taxon>
        <taxon>Spirochaetia</taxon>
        <taxon>Winmispirales</taxon>
        <taxon>Winmispiraceae</taxon>
        <taxon>Rarispira</taxon>
    </lineage>
</organism>
<dbReference type="RefSeq" id="WP_420070390.1">
    <property type="nucleotide sequence ID" value="NZ_JBCHKQ010000007.1"/>
</dbReference>
<dbReference type="InterPro" id="IPR016024">
    <property type="entry name" value="ARM-type_fold"/>
</dbReference>
<keyword evidence="3" id="KW-1185">Reference proteome</keyword>
<evidence type="ECO:0000313" key="3">
    <source>
        <dbReference type="Proteomes" id="UP001466331"/>
    </source>
</evidence>
<name>A0ABU9UE41_9SPIR</name>
<gene>
    <name evidence="2" type="ORF">WKV44_10345</name>
</gene>
<evidence type="ECO:0000313" key="2">
    <source>
        <dbReference type="EMBL" id="MEM5948938.1"/>
    </source>
</evidence>
<comment type="caution">
    <text evidence="2">The sequence shown here is derived from an EMBL/GenBank/DDBJ whole genome shotgun (WGS) entry which is preliminary data.</text>
</comment>
<dbReference type="SUPFAM" id="SSF48371">
    <property type="entry name" value="ARM repeat"/>
    <property type="match status" value="1"/>
</dbReference>
<dbReference type="Pfam" id="PF08713">
    <property type="entry name" value="DNA_alkylation"/>
    <property type="match status" value="1"/>
</dbReference>